<evidence type="ECO:0000313" key="12">
    <source>
        <dbReference type="Proteomes" id="UP000505325"/>
    </source>
</evidence>
<keyword evidence="11" id="KW-0966">Cell projection</keyword>
<evidence type="ECO:0000313" key="11">
    <source>
        <dbReference type="EMBL" id="QKJ85614.1"/>
    </source>
</evidence>
<reference evidence="11 12" key="1">
    <citation type="submission" date="2020-06" db="EMBL/GenBank/DDBJ databases">
        <title>Genome sequence of Paramixta manurensis strain PD-1.</title>
        <authorList>
            <person name="Lee C.W."/>
            <person name="Kim J."/>
        </authorList>
    </citation>
    <scope>NUCLEOTIDE SEQUENCE [LARGE SCALE GENOMIC DNA]</scope>
    <source>
        <strain evidence="11 12">PD-1</strain>
    </source>
</reference>
<dbReference type="Proteomes" id="UP000505325">
    <property type="component" value="Chromosome"/>
</dbReference>
<keyword evidence="11" id="KW-0282">Flagellum</keyword>
<dbReference type="InterPro" id="IPR053716">
    <property type="entry name" value="Flag_assembly_chemotaxis_eff"/>
</dbReference>
<evidence type="ECO:0000256" key="5">
    <source>
        <dbReference type="ARBA" id="ARBA00022475"/>
    </source>
</evidence>
<protein>
    <recommendedName>
        <fullName evidence="3">Flagellar FliJ protein</fullName>
    </recommendedName>
</protein>
<evidence type="ECO:0000256" key="6">
    <source>
        <dbReference type="ARBA" id="ARBA00022500"/>
    </source>
</evidence>
<evidence type="ECO:0000256" key="9">
    <source>
        <dbReference type="ARBA" id="ARBA00023136"/>
    </source>
</evidence>
<evidence type="ECO:0000256" key="10">
    <source>
        <dbReference type="ARBA" id="ARBA00023225"/>
    </source>
</evidence>
<dbReference type="NCBIfam" id="TIGR02473">
    <property type="entry name" value="flagell_FliJ"/>
    <property type="match status" value="1"/>
</dbReference>
<dbReference type="RefSeq" id="WP_173632688.1">
    <property type="nucleotide sequence ID" value="NZ_CP054212.1"/>
</dbReference>
<dbReference type="GO" id="GO:0071973">
    <property type="term" value="P:bacterial-type flagellum-dependent cell motility"/>
    <property type="evidence" value="ECO:0007669"/>
    <property type="project" value="InterPro"/>
</dbReference>
<dbReference type="EMBL" id="CP054212">
    <property type="protein sequence ID" value="QKJ85614.1"/>
    <property type="molecule type" value="Genomic_DNA"/>
</dbReference>
<evidence type="ECO:0000256" key="3">
    <source>
        <dbReference type="ARBA" id="ARBA00020392"/>
    </source>
</evidence>
<dbReference type="InterPro" id="IPR012823">
    <property type="entry name" value="Flagell_FliJ"/>
</dbReference>
<dbReference type="GO" id="GO:0015031">
    <property type="term" value="P:protein transport"/>
    <property type="evidence" value="ECO:0007669"/>
    <property type="project" value="UniProtKB-KW"/>
</dbReference>
<sequence length="146" mass="17098">MPTSKMINVLERLRQMREREVNELTGQLARQRQLCQRYHNNITALNNLCHQGLPEQEGAVQLMNQSRYKTNIQRVIAWQEQEQALADLKAQRLRQDLTQQACREKTVDVVLQQQREALARARAGREQKATDGLALQSWLRNQPKNR</sequence>
<evidence type="ECO:0000256" key="7">
    <source>
        <dbReference type="ARBA" id="ARBA00022795"/>
    </source>
</evidence>
<keyword evidence="11" id="KW-0969">Cilium</keyword>
<dbReference type="GO" id="GO:0044781">
    <property type="term" value="P:bacterial-type flagellum organization"/>
    <property type="evidence" value="ECO:0007669"/>
    <property type="project" value="UniProtKB-KW"/>
</dbReference>
<dbReference type="KEGG" id="pmak:PMPD1_0642"/>
<keyword evidence="5" id="KW-1003">Cell membrane</keyword>
<organism evidence="11 12">
    <name type="scientific">Paramixta manurensis</name>
    <dbReference type="NCBI Taxonomy" id="2740817"/>
    <lineage>
        <taxon>Bacteria</taxon>
        <taxon>Pseudomonadati</taxon>
        <taxon>Pseudomonadota</taxon>
        <taxon>Gammaproteobacteria</taxon>
        <taxon>Enterobacterales</taxon>
        <taxon>Erwiniaceae</taxon>
        <taxon>Paramixta</taxon>
    </lineage>
</organism>
<evidence type="ECO:0000256" key="2">
    <source>
        <dbReference type="ARBA" id="ARBA00010004"/>
    </source>
</evidence>
<dbReference type="GO" id="GO:0005886">
    <property type="term" value="C:plasma membrane"/>
    <property type="evidence" value="ECO:0007669"/>
    <property type="project" value="UniProtKB-SubCell"/>
</dbReference>
<keyword evidence="10" id="KW-1006">Bacterial flagellum protein export</keyword>
<dbReference type="Pfam" id="PF02050">
    <property type="entry name" value="FliJ"/>
    <property type="match status" value="1"/>
</dbReference>
<keyword evidence="12" id="KW-1185">Reference proteome</keyword>
<dbReference type="GO" id="GO:0006935">
    <property type="term" value="P:chemotaxis"/>
    <property type="evidence" value="ECO:0007669"/>
    <property type="project" value="UniProtKB-KW"/>
</dbReference>
<comment type="subcellular location">
    <subcellularLocation>
        <location evidence="1">Cell membrane</location>
        <topology evidence="1">Peripheral membrane protein</topology>
        <orientation evidence="1">Cytoplasmic side</orientation>
    </subcellularLocation>
</comment>
<evidence type="ECO:0000256" key="1">
    <source>
        <dbReference type="ARBA" id="ARBA00004413"/>
    </source>
</evidence>
<keyword evidence="4" id="KW-0813">Transport</keyword>
<evidence type="ECO:0000256" key="8">
    <source>
        <dbReference type="ARBA" id="ARBA00022927"/>
    </source>
</evidence>
<comment type="similarity">
    <text evidence="2">Belongs to the FliJ family.</text>
</comment>
<keyword evidence="9" id="KW-0472">Membrane</keyword>
<dbReference type="GO" id="GO:0009288">
    <property type="term" value="C:bacterial-type flagellum"/>
    <property type="evidence" value="ECO:0007669"/>
    <property type="project" value="InterPro"/>
</dbReference>
<name>A0A6M8U7W9_9GAMM</name>
<evidence type="ECO:0000256" key="4">
    <source>
        <dbReference type="ARBA" id="ARBA00022448"/>
    </source>
</evidence>
<keyword evidence="6" id="KW-0145">Chemotaxis</keyword>
<accession>A0A6M8U7W9</accession>
<gene>
    <name evidence="11" type="ORF">PMPD1_0642</name>
</gene>
<dbReference type="AlphaFoldDB" id="A0A6M8U7W9"/>
<keyword evidence="7" id="KW-1005">Bacterial flagellum biogenesis</keyword>
<dbReference type="Gene3D" id="1.10.287.1700">
    <property type="match status" value="1"/>
</dbReference>
<proteinExistence type="inferred from homology"/>
<keyword evidence="8" id="KW-0653">Protein transport</keyword>